<dbReference type="AlphaFoldDB" id="A0A1H2LQ97"/>
<dbReference type="Gene3D" id="3.10.129.10">
    <property type="entry name" value="Hotdog Thioesterase"/>
    <property type="match status" value="2"/>
</dbReference>
<feature type="domain" description="Thioesterase" evidence="3">
    <location>
        <begin position="225"/>
        <end position="302"/>
    </location>
</feature>
<sequence length="313" mass="32839">MSDPQHAVSPNPGPHDPLSAFHLGDLAVEGKGVRAAQLLCSQFADHRGLIELPALAVLFDHCGGIPFHRVHEDPAAATLQARLSLSTHGRARLGDMLAARAEVVMHDDGWGSTSVEIRTGAGQLCCVGTARNVRVGRAPTGQTPSAEIGMATPRCADDHGVTLPAAIPAGLTGREVVGEIATKQRDAGPLVEMLNGTIEVLDGATDRDAGIRFRSATDPWMGNMFGTMHGGVIATIVGQAGSFAGHLHTGPGQEYSIGDMAIGFYRSPAVDGGEVTVEVTPIKTGRRISSFEATMTSYDDVLLSRATLDVHYH</sequence>
<accession>A0A1H2LQ97</accession>
<comment type="similarity">
    <text evidence="1">Belongs to the thioesterase PaaI family.</text>
</comment>
<evidence type="ECO:0000259" key="3">
    <source>
        <dbReference type="Pfam" id="PF03061"/>
    </source>
</evidence>
<proteinExistence type="inferred from homology"/>
<evidence type="ECO:0000256" key="1">
    <source>
        <dbReference type="ARBA" id="ARBA00008324"/>
    </source>
</evidence>
<evidence type="ECO:0000313" key="4">
    <source>
        <dbReference type="EMBL" id="SDU83183.1"/>
    </source>
</evidence>
<gene>
    <name evidence="4" type="ORF">SAMN04488548_136712</name>
</gene>
<name>A0A1H2LQ97_9ACTN</name>
<dbReference type="InterPro" id="IPR029069">
    <property type="entry name" value="HotDog_dom_sf"/>
</dbReference>
<reference evidence="4 5" key="1">
    <citation type="submission" date="2016-10" db="EMBL/GenBank/DDBJ databases">
        <authorList>
            <person name="de Groot N.N."/>
        </authorList>
    </citation>
    <scope>NUCLEOTIDE SEQUENCE [LARGE SCALE GENOMIC DNA]</scope>
    <source>
        <strain evidence="4 5">DSM 44215</strain>
    </source>
</reference>
<dbReference type="PANTHER" id="PTHR21660:SF1">
    <property type="entry name" value="ACYL-COENZYME A THIOESTERASE 13"/>
    <property type="match status" value="1"/>
</dbReference>
<organism evidence="4 5">
    <name type="scientific">Gordonia westfalica</name>
    <dbReference type="NCBI Taxonomy" id="158898"/>
    <lineage>
        <taxon>Bacteria</taxon>
        <taxon>Bacillati</taxon>
        <taxon>Actinomycetota</taxon>
        <taxon>Actinomycetes</taxon>
        <taxon>Mycobacteriales</taxon>
        <taxon>Gordoniaceae</taxon>
        <taxon>Gordonia</taxon>
    </lineage>
</organism>
<dbReference type="CDD" id="cd03443">
    <property type="entry name" value="PaaI_thioesterase"/>
    <property type="match status" value="1"/>
</dbReference>
<dbReference type="GO" id="GO:0047617">
    <property type="term" value="F:fatty acyl-CoA hydrolase activity"/>
    <property type="evidence" value="ECO:0007669"/>
    <property type="project" value="InterPro"/>
</dbReference>
<dbReference type="PANTHER" id="PTHR21660">
    <property type="entry name" value="THIOESTERASE SUPERFAMILY MEMBER-RELATED"/>
    <property type="match status" value="1"/>
</dbReference>
<keyword evidence="2" id="KW-0378">Hydrolase</keyword>
<protein>
    <submittedName>
        <fullName evidence="4">Uncharacterized domain 1-containing protein</fullName>
    </submittedName>
</protein>
<dbReference type="RefSeq" id="WP_074854057.1">
    <property type="nucleotide sequence ID" value="NZ_FNLM01000036.1"/>
</dbReference>
<dbReference type="Pfam" id="PF03061">
    <property type="entry name" value="4HBT"/>
    <property type="match status" value="1"/>
</dbReference>
<dbReference type="CDD" id="cd03440">
    <property type="entry name" value="hot_dog"/>
    <property type="match status" value="1"/>
</dbReference>
<evidence type="ECO:0000313" key="5">
    <source>
        <dbReference type="Proteomes" id="UP000183180"/>
    </source>
</evidence>
<dbReference type="EMBL" id="FNLM01000036">
    <property type="protein sequence ID" value="SDU83183.1"/>
    <property type="molecule type" value="Genomic_DNA"/>
</dbReference>
<dbReference type="InterPro" id="IPR039298">
    <property type="entry name" value="ACOT13"/>
</dbReference>
<evidence type="ECO:0000256" key="2">
    <source>
        <dbReference type="ARBA" id="ARBA00022801"/>
    </source>
</evidence>
<dbReference type="SUPFAM" id="SSF54637">
    <property type="entry name" value="Thioesterase/thiol ester dehydrase-isomerase"/>
    <property type="match status" value="2"/>
</dbReference>
<dbReference type="STRING" id="158898.SAMN04488548_136712"/>
<dbReference type="OrthoDB" id="9813282at2"/>
<dbReference type="Proteomes" id="UP000183180">
    <property type="component" value="Unassembled WGS sequence"/>
</dbReference>
<dbReference type="InterPro" id="IPR006683">
    <property type="entry name" value="Thioestr_dom"/>
</dbReference>